<comment type="similarity">
    <text evidence="10">Belongs to the NnrE/AIBP family.</text>
</comment>
<reference evidence="12 13" key="1">
    <citation type="submission" date="2018-07" db="EMBL/GenBank/DDBJ databases">
        <title>Comparative genomes isolates from brazilian mangrove.</title>
        <authorList>
            <person name="De Araujo J.E."/>
            <person name="Taketani R.G."/>
            <person name="Silva M.C.P."/>
            <person name="Lourenco M.V."/>
            <person name="Oliveira V.M."/>
            <person name="Andreote F.D."/>
        </authorList>
    </citation>
    <scope>NUCLEOTIDE SEQUENCE [LARGE SCALE GENOMIC DNA]</scope>
    <source>
        <strain evidence="12 13">HEX PRIS-MGV</strain>
    </source>
</reference>
<accession>A0A368KM34</accession>
<dbReference type="SUPFAM" id="SSF64153">
    <property type="entry name" value="YjeF N-terminal domain-like"/>
    <property type="match status" value="1"/>
</dbReference>
<dbReference type="InterPro" id="IPR004443">
    <property type="entry name" value="YjeF_N_dom"/>
</dbReference>
<feature type="binding site" evidence="10">
    <location>
        <position position="130"/>
    </location>
    <ligand>
        <name>K(+)</name>
        <dbReference type="ChEBI" id="CHEBI:29103"/>
    </ligand>
</feature>
<dbReference type="Proteomes" id="UP000253562">
    <property type="component" value="Unassembled WGS sequence"/>
</dbReference>
<dbReference type="PROSITE" id="PS51385">
    <property type="entry name" value="YJEF_N"/>
    <property type="match status" value="1"/>
</dbReference>
<name>A0A368KM34_9BACT</name>
<comment type="catalytic activity">
    <reaction evidence="1 10">
        <text>(6R)-NADHX = (6S)-NADHX</text>
        <dbReference type="Rhea" id="RHEA:32215"/>
        <dbReference type="ChEBI" id="CHEBI:64074"/>
        <dbReference type="ChEBI" id="CHEBI:64075"/>
        <dbReference type="EC" id="5.1.99.6"/>
    </reaction>
</comment>
<evidence type="ECO:0000256" key="4">
    <source>
        <dbReference type="ARBA" id="ARBA00022723"/>
    </source>
</evidence>
<comment type="caution">
    <text evidence="12">The sequence shown here is derived from an EMBL/GenBank/DDBJ whole genome shotgun (WGS) entry which is preliminary data.</text>
</comment>
<dbReference type="Pfam" id="PF03853">
    <property type="entry name" value="YjeF_N"/>
    <property type="match status" value="1"/>
</dbReference>
<evidence type="ECO:0000259" key="11">
    <source>
        <dbReference type="PROSITE" id="PS51385"/>
    </source>
</evidence>
<feature type="binding site" evidence="10">
    <location>
        <position position="163"/>
    </location>
    <ligand>
        <name>(6S)-NADPHX</name>
        <dbReference type="ChEBI" id="CHEBI:64076"/>
    </ligand>
</feature>
<dbReference type="RefSeq" id="WP_114371516.1">
    <property type="nucleotide sequence ID" value="NZ_QPEX01000044.1"/>
</dbReference>
<keyword evidence="5 10" id="KW-0547">Nucleotide-binding</keyword>
<evidence type="ECO:0000256" key="10">
    <source>
        <dbReference type="HAMAP-Rule" id="MF_01966"/>
    </source>
</evidence>
<dbReference type="AlphaFoldDB" id="A0A368KM34"/>
<evidence type="ECO:0000256" key="2">
    <source>
        <dbReference type="ARBA" id="ARBA00000909"/>
    </source>
</evidence>
<evidence type="ECO:0000313" key="13">
    <source>
        <dbReference type="Proteomes" id="UP000253562"/>
    </source>
</evidence>
<evidence type="ECO:0000256" key="3">
    <source>
        <dbReference type="ARBA" id="ARBA00012228"/>
    </source>
</evidence>
<comment type="cofactor">
    <cofactor evidence="10">
        <name>K(+)</name>
        <dbReference type="ChEBI" id="CHEBI:29103"/>
    </cofactor>
    <text evidence="10">Binds 1 potassium ion per subunit.</text>
</comment>
<evidence type="ECO:0000256" key="8">
    <source>
        <dbReference type="ARBA" id="ARBA00023027"/>
    </source>
</evidence>
<dbReference type="InterPro" id="IPR036652">
    <property type="entry name" value="YjeF_N_dom_sf"/>
</dbReference>
<comment type="function">
    <text evidence="10">Catalyzes the epimerization of the S- and R-forms of NAD(P)HX, a damaged form of NAD(P)H that is a result of enzymatic or heat-dependent hydration. This is a prerequisite for the S-specific NAD(P)H-hydrate dehydratase to allow the repair of both epimers of NAD(P)HX.</text>
</comment>
<dbReference type="GO" id="GO:0052856">
    <property type="term" value="F:NAD(P)HX epimerase activity"/>
    <property type="evidence" value="ECO:0007669"/>
    <property type="project" value="UniProtKB-UniRule"/>
</dbReference>
<dbReference type="InterPro" id="IPR032976">
    <property type="entry name" value="YJEFN_prot_NAXE-like"/>
</dbReference>
<organism evidence="12 13">
    <name type="scientific">Bremerella cremea</name>
    <dbReference type="NCBI Taxonomy" id="1031537"/>
    <lineage>
        <taxon>Bacteria</taxon>
        <taxon>Pseudomonadati</taxon>
        <taxon>Planctomycetota</taxon>
        <taxon>Planctomycetia</taxon>
        <taxon>Pirellulales</taxon>
        <taxon>Pirellulaceae</taxon>
        <taxon>Bremerella</taxon>
    </lineage>
</organism>
<keyword evidence="4 10" id="KW-0479">Metal-binding</keyword>
<keyword evidence="7 10" id="KW-0630">Potassium</keyword>
<evidence type="ECO:0000256" key="6">
    <source>
        <dbReference type="ARBA" id="ARBA00022857"/>
    </source>
</evidence>
<feature type="binding site" evidence="10">
    <location>
        <position position="59"/>
    </location>
    <ligand>
        <name>K(+)</name>
        <dbReference type="ChEBI" id="CHEBI:29103"/>
    </ligand>
</feature>
<dbReference type="GO" id="GO:0000166">
    <property type="term" value="F:nucleotide binding"/>
    <property type="evidence" value="ECO:0007669"/>
    <property type="project" value="UniProtKB-KW"/>
</dbReference>
<dbReference type="EC" id="5.1.99.6" evidence="3 10"/>
<keyword evidence="9 10" id="KW-0413">Isomerase</keyword>
<dbReference type="OrthoDB" id="9806925at2"/>
<dbReference type="HAMAP" id="MF_01966">
    <property type="entry name" value="NADHX_epimerase"/>
    <property type="match status" value="1"/>
</dbReference>
<dbReference type="Gene3D" id="3.40.50.10260">
    <property type="entry name" value="YjeF N-terminal domain"/>
    <property type="match status" value="1"/>
</dbReference>
<evidence type="ECO:0000256" key="5">
    <source>
        <dbReference type="ARBA" id="ARBA00022741"/>
    </source>
</evidence>
<feature type="binding site" evidence="10">
    <location>
        <position position="166"/>
    </location>
    <ligand>
        <name>K(+)</name>
        <dbReference type="ChEBI" id="CHEBI:29103"/>
    </ligand>
</feature>
<keyword evidence="6 10" id="KW-0521">NADP</keyword>
<evidence type="ECO:0000256" key="7">
    <source>
        <dbReference type="ARBA" id="ARBA00022958"/>
    </source>
</evidence>
<dbReference type="EMBL" id="QPEX01000044">
    <property type="protein sequence ID" value="RCS42184.1"/>
    <property type="molecule type" value="Genomic_DNA"/>
</dbReference>
<dbReference type="GO" id="GO:0046872">
    <property type="term" value="F:metal ion binding"/>
    <property type="evidence" value="ECO:0007669"/>
    <property type="project" value="UniProtKB-KW"/>
</dbReference>
<dbReference type="PANTHER" id="PTHR13232">
    <property type="entry name" value="NAD(P)H-HYDRATE EPIMERASE"/>
    <property type="match status" value="1"/>
</dbReference>
<comment type="catalytic activity">
    <reaction evidence="2 10">
        <text>(6R)-NADPHX = (6S)-NADPHX</text>
        <dbReference type="Rhea" id="RHEA:32227"/>
        <dbReference type="ChEBI" id="CHEBI:64076"/>
        <dbReference type="ChEBI" id="CHEBI:64077"/>
        <dbReference type="EC" id="5.1.99.6"/>
    </reaction>
</comment>
<protein>
    <recommendedName>
        <fullName evidence="3 10">NAD(P)H-hydrate epimerase</fullName>
        <ecNumber evidence="3 10">5.1.99.6</ecNumber>
    </recommendedName>
    <alternativeName>
        <fullName evidence="10">NAD(P)HX epimerase</fullName>
    </alternativeName>
</protein>
<feature type="domain" description="YjeF N-terminal" evidence="11">
    <location>
        <begin position="12"/>
        <end position="220"/>
    </location>
</feature>
<comment type="caution">
    <text evidence="10">Lacks conserved residue(s) required for the propagation of feature annotation.</text>
</comment>
<dbReference type="PANTHER" id="PTHR13232:SF10">
    <property type="entry name" value="NAD(P)H-HYDRATE EPIMERASE"/>
    <property type="match status" value="1"/>
</dbReference>
<proteinExistence type="inferred from homology"/>
<sequence>MTFRPPLSREQSRAVDQLAADKYHIPGVILMENAGRGCAELLIAQAPKQVLIACGPGNNGGDGYVIARHLDLAGIAVKIALFCPRERIKGDALINFRIVEAAGIEILDCSDEPLSADFAAALSEADWVVDALLGTGVTSAPREPIASAIGAINASSSGVLAIDIPSGLDCDTGQPHDPTIEAHLTATFVTPKPGYEQETAKPFVGEVHVLDIGTPRKLLAEVLGERG</sequence>
<feature type="binding site" evidence="10">
    <location>
        <begin position="58"/>
        <end position="62"/>
    </location>
    <ligand>
        <name>(6S)-NADPHX</name>
        <dbReference type="ChEBI" id="CHEBI:64076"/>
    </ligand>
</feature>
<evidence type="ECO:0000256" key="9">
    <source>
        <dbReference type="ARBA" id="ARBA00023235"/>
    </source>
</evidence>
<gene>
    <name evidence="10" type="primary">nnrE</name>
    <name evidence="12" type="ORF">DTL42_20355</name>
</gene>
<feature type="binding site" evidence="10">
    <location>
        <begin position="134"/>
        <end position="140"/>
    </location>
    <ligand>
        <name>(6S)-NADPHX</name>
        <dbReference type="ChEBI" id="CHEBI:64076"/>
    </ligand>
</feature>
<evidence type="ECO:0000256" key="1">
    <source>
        <dbReference type="ARBA" id="ARBA00000013"/>
    </source>
</evidence>
<evidence type="ECO:0000313" key="12">
    <source>
        <dbReference type="EMBL" id="RCS42184.1"/>
    </source>
</evidence>
<keyword evidence="8 10" id="KW-0520">NAD</keyword>
<dbReference type="NCBIfam" id="TIGR00197">
    <property type="entry name" value="yjeF_nterm"/>
    <property type="match status" value="1"/>
</dbReference>